<dbReference type="EMBL" id="JAKGSG010000011">
    <property type="protein sequence ID" value="MCF4119960.1"/>
    <property type="molecule type" value="Genomic_DNA"/>
</dbReference>
<feature type="region of interest" description="Disordered" evidence="1">
    <location>
        <begin position="213"/>
        <end position="288"/>
    </location>
</feature>
<dbReference type="Proteomes" id="UP001165405">
    <property type="component" value="Unassembled WGS sequence"/>
</dbReference>
<keyword evidence="4" id="KW-1185">Reference proteome</keyword>
<proteinExistence type="predicted"/>
<feature type="compositionally biased region" description="Acidic residues" evidence="1">
    <location>
        <begin position="237"/>
        <end position="252"/>
    </location>
</feature>
<keyword evidence="2" id="KW-0472">Membrane</keyword>
<evidence type="ECO:0000313" key="3">
    <source>
        <dbReference type="EMBL" id="MCF4119960.1"/>
    </source>
</evidence>
<sequence length="288" mass="32254">MTALADLEELAKQWTNVAAWLSALATLLTALIAVAAAVYAAIQVRLARLDRLDRNRPFVTISLRPSHGIVANIVIRNEGTTLARNVQFHFTPAWESSKPARTAVRDSKIWREGIPNLVPGQEIQVFADMFPDRHKTNLPRSYDVEVSCDDVARSVWRRKPRRLVEHYALDFDMFHGYSTATLYGIHDLADAMRAIKTTMSKWSESPAGRLSVVARDGDRLDDEERAEYEQWRAAQGDTEEGSSAESADESEETHDVLPVGDKATSFVAQIPITRPPAVRRQRSSGEDQ</sequence>
<reference evidence="3" key="1">
    <citation type="submission" date="2022-01" db="EMBL/GenBank/DDBJ databases">
        <title>Antribacter sp. nov., isolated from Guizhou of China.</title>
        <authorList>
            <person name="Chengliang C."/>
            <person name="Ya Z."/>
        </authorList>
    </citation>
    <scope>NUCLEOTIDE SEQUENCE</scope>
    <source>
        <strain evidence="3">KLBMP 9083</strain>
    </source>
</reference>
<dbReference type="RefSeq" id="WP_236087672.1">
    <property type="nucleotide sequence ID" value="NZ_JAKGSG010000011.1"/>
</dbReference>
<protein>
    <submittedName>
        <fullName evidence="3">Uncharacterized protein</fullName>
    </submittedName>
</protein>
<evidence type="ECO:0000256" key="2">
    <source>
        <dbReference type="SAM" id="Phobius"/>
    </source>
</evidence>
<name>A0AA41QBX5_9MICO</name>
<comment type="caution">
    <text evidence="3">The sequence shown here is derived from an EMBL/GenBank/DDBJ whole genome shotgun (WGS) entry which is preliminary data.</text>
</comment>
<gene>
    <name evidence="3" type="ORF">L1785_03115</name>
</gene>
<organism evidence="3 4">
    <name type="scientific">Antribacter soli</name>
    <dbReference type="NCBI Taxonomy" id="2910976"/>
    <lineage>
        <taxon>Bacteria</taxon>
        <taxon>Bacillati</taxon>
        <taxon>Actinomycetota</taxon>
        <taxon>Actinomycetes</taxon>
        <taxon>Micrococcales</taxon>
        <taxon>Promicromonosporaceae</taxon>
        <taxon>Antribacter</taxon>
    </lineage>
</organism>
<evidence type="ECO:0000256" key="1">
    <source>
        <dbReference type="SAM" id="MobiDB-lite"/>
    </source>
</evidence>
<dbReference type="AlphaFoldDB" id="A0AA41QBX5"/>
<keyword evidence="2" id="KW-0812">Transmembrane</keyword>
<keyword evidence="2" id="KW-1133">Transmembrane helix</keyword>
<accession>A0AA41QBX5</accession>
<feature type="transmembrane region" description="Helical" evidence="2">
    <location>
        <begin position="20"/>
        <end position="42"/>
    </location>
</feature>
<evidence type="ECO:0000313" key="4">
    <source>
        <dbReference type="Proteomes" id="UP001165405"/>
    </source>
</evidence>